<name>A0ABU6HZA0_9FLAO</name>
<keyword evidence="2" id="KW-1185">Reference proteome</keyword>
<protein>
    <submittedName>
        <fullName evidence="1">Carboxypeptidase-like regulatory domain-containing protein</fullName>
    </submittedName>
</protein>
<dbReference type="Proteomes" id="UP001348397">
    <property type="component" value="Unassembled WGS sequence"/>
</dbReference>
<comment type="caution">
    <text evidence="1">The sequence shown here is derived from an EMBL/GenBank/DDBJ whole genome shotgun (WGS) entry which is preliminary data.</text>
</comment>
<dbReference type="SUPFAM" id="SSF49464">
    <property type="entry name" value="Carboxypeptidase regulatory domain-like"/>
    <property type="match status" value="1"/>
</dbReference>
<gene>
    <name evidence="1" type="ORF">SOP96_17085</name>
</gene>
<dbReference type="InterPro" id="IPR008969">
    <property type="entry name" value="CarboxyPept-like_regulatory"/>
</dbReference>
<evidence type="ECO:0000313" key="2">
    <source>
        <dbReference type="Proteomes" id="UP001348397"/>
    </source>
</evidence>
<reference evidence="1 2" key="1">
    <citation type="submission" date="2024-01" db="EMBL/GenBank/DDBJ databases">
        <title>Chryseobacterium sp. T9W2-O.</title>
        <authorList>
            <person name="Maltman C."/>
        </authorList>
    </citation>
    <scope>NUCLEOTIDE SEQUENCE [LARGE SCALE GENOMIC DNA]</scope>
    <source>
        <strain evidence="1 2">T9W2-O</strain>
    </source>
</reference>
<sequence length="263" mass="29949">MILKVMRLKLLIFMVFPFLNIFSQKTVEGSITDEDGVALPAVMVMNISSEKKTYTASDGTFSIEAAPEDELRFIRSGYERSSIQAKYLTDKKAAITLIRIAEQIEEVEIANLTGDIKKDSRAVAKIDKGKIVEDAVGLPQPVGKMRETPADIKQVLLPILLGSLNVQGLYDLFSGDARRMKRQYRYDDLQEDIVWIRDRVEDDYFIREGIPRERISEFIEFSFLNKPQTRTFVRVKNLAGALSRMEESLPVFVERLKESSVGE</sequence>
<organism evidence="1 2">
    <name type="scientific">Chryseobacterium salviniae</name>
    <dbReference type="NCBI Taxonomy" id="3101750"/>
    <lineage>
        <taxon>Bacteria</taxon>
        <taxon>Pseudomonadati</taxon>
        <taxon>Bacteroidota</taxon>
        <taxon>Flavobacteriia</taxon>
        <taxon>Flavobacteriales</taxon>
        <taxon>Weeksellaceae</taxon>
        <taxon>Chryseobacterium group</taxon>
        <taxon>Chryseobacterium</taxon>
    </lineage>
</organism>
<proteinExistence type="predicted"/>
<accession>A0ABU6HZA0</accession>
<dbReference type="RefSeq" id="WP_326322109.1">
    <property type="nucleotide sequence ID" value="NZ_JAYLAA010000055.1"/>
</dbReference>
<evidence type="ECO:0000313" key="1">
    <source>
        <dbReference type="EMBL" id="MEC3877435.1"/>
    </source>
</evidence>
<dbReference type="EMBL" id="JAYLAA010000055">
    <property type="protein sequence ID" value="MEC3877435.1"/>
    <property type="molecule type" value="Genomic_DNA"/>
</dbReference>